<gene>
    <name evidence="2" type="ORF">METZ01_LOCUS380129</name>
</gene>
<organism evidence="2">
    <name type="scientific">marine metagenome</name>
    <dbReference type="NCBI Taxonomy" id="408172"/>
    <lineage>
        <taxon>unclassified sequences</taxon>
        <taxon>metagenomes</taxon>
        <taxon>ecological metagenomes</taxon>
    </lineage>
</organism>
<dbReference type="PROSITE" id="PS50222">
    <property type="entry name" value="EF_HAND_2"/>
    <property type="match status" value="2"/>
</dbReference>
<dbReference type="InterPro" id="IPR018247">
    <property type="entry name" value="EF_Hand_1_Ca_BS"/>
</dbReference>
<name>A0A382U022_9ZZZZ</name>
<protein>
    <recommendedName>
        <fullName evidence="1">EF-hand domain-containing protein</fullName>
    </recommendedName>
</protein>
<feature type="domain" description="EF-hand" evidence="1">
    <location>
        <begin position="1"/>
        <end position="31"/>
    </location>
</feature>
<proteinExistence type="predicted"/>
<dbReference type="EMBL" id="UINC01140244">
    <property type="protein sequence ID" value="SVD27275.1"/>
    <property type="molecule type" value="Genomic_DNA"/>
</dbReference>
<reference evidence="2" key="1">
    <citation type="submission" date="2018-05" db="EMBL/GenBank/DDBJ databases">
        <authorList>
            <person name="Lanie J.A."/>
            <person name="Ng W.-L."/>
            <person name="Kazmierczak K.M."/>
            <person name="Andrzejewski T.M."/>
            <person name="Davidsen T.M."/>
            <person name="Wayne K.J."/>
            <person name="Tettelin H."/>
            <person name="Glass J.I."/>
            <person name="Rusch D."/>
            <person name="Podicherti R."/>
            <person name="Tsui H.-C.T."/>
            <person name="Winkler M.E."/>
        </authorList>
    </citation>
    <scope>NUCLEOTIDE SEQUENCE</scope>
</reference>
<feature type="non-terminal residue" evidence="2">
    <location>
        <position position="1"/>
    </location>
</feature>
<evidence type="ECO:0000259" key="1">
    <source>
        <dbReference type="PROSITE" id="PS50222"/>
    </source>
</evidence>
<dbReference type="GO" id="GO:0005509">
    <property type="term" value="F:calcium ion binding"/>
    <property type="evidence" value="ECO:0007669"/>
    <property type="project" value="InterPro"/>
</dbReference>
<dbReference type="Gene3D" id="1.10.238.10">
    <property type="entry name" value="EF-hand"/>
    <property type="match status" value="1"/>
</dbReference>
<dbReference type="Pfam" id="PF13202">
    <property type="entry name" value="EF-hand_5"/>
    <property type="match status" value="2"/>
</dbReference>
<dbReference type="InterPro" id="IPR002048">
    <property type="entry name" value="EF_hand_dom"/>
</dbReference>
<accession>A0A382U022</accession>
<evidence type="ECO:0000313" key="2">
    <source>
        <dbReference type="EMBL" id="SVD27275.1"/>
    </source>
</evidence>
<dbReference type="PROSITE" id="PS00018">
    <property type="entry name" value="EF_HAND_1"/>
    <property type="match status" value="2"/>
</dbReference>
<sequence>PDELFKARDRNGDGMLTLEEFIGKAEKGNAPARTKRFKKIDSNGDGKLQLDELKK</sequence>
<dbReference type="AlphaFoldDB" id="A0A382U022"/>
<dbReference type="SUPFAM" id="SSF47473">
    <property type="entry name" value="EF-hand"/>
    <property type="match status" value="1"/>
</dbReference>
<dbReference type="InterPro" id="IPR011992">
    <property type="entry name" value="EF-hand-dom_pair"/>
</dbReference>
<feature type="domain" description="EF-hand" evidence="1">
    <location>
        <begin position="35"/>
        <end position="55"/>
    </location>
</feature>